<evidence type="ECO:0000313" key="1">
    <source>
        <dbReference type="EMBL" id="BBE09794.1"/>
    </source>
</evidence>
<sequence length="228" mass="25704">MSEGLNRTLGELRKALRVRMGFVHQGPASENNRDLLNAFLQEAHTYVAKVGGLPLRRKRATITTSPGSSLYDWHNRQEDQPIEPAQVRSISVKRGNAYSPLVHGIAQPSCTQGMPSHYDTLMNQLEVWPVPDARYELLIEYSAPQGRFERDDDRPCVPDELVLLYALAVAKAHYHHSDAQVAGQSFERLLARYKSEQHGQRRYFAKNTDSTLSSQVVRTARGYTVSGQ</sequence>
<reference evidence="1 2" key="1">
    <citation type="journal article" date="2018" name="Microbes Environ.">
        <title>Comparative Genomic Insights into Endofungal Lifestyles of Two Bacterial Endosymbionts, Mycoavidus cysteinexigens and Burkholderia rhizoxinica.</title>
        <authorList>
            <person name="Sharmin D."/>
            <person name="Guo Y."/>
            <person name="Nishizawa T."/>
            <person name="Ohshima S."/>
            <person name="Sato Y."/>
            <person name="Takashima Y."/>
            <person name="Narisawa K."/>
            <person name="Ohta H."/>
        </authorList>
    </citation>
    <scope>NUCLEOTIDE SEQUENCE [LARGE SCALE GENOMIC DNA]</scope>
    <source>
        <strain evidence="1 2">B1-EB</strain>
    </source>
</reference>
<evidence type="ECO:0000313" key="2">
    <source>
        <dbReference type="Proteomes" id="UP000282597"/>
    </source>
</evidence>
<dbReference type="EMBL" id="AP018150">
    <property type="protein sequence ID" value="BBE09794.1"/>
    <property type="molecule type" value="Genomic_DNA"/>
</dbReference>
<accession>A0A2Z6EWD7</accession>
<protein>
    <submittedName>
        <fullName evidence="1">Uncharacterized protein</fullName>
    </submittedName>
</protein>
<keyword evidence="2" id="KW-1185">Reference proteome</keyword>
<dbReference type="AlphaFoldDB" id="A0A2Z6EWD7"/>
<dbReference type="Pfam" id="PF24175">
    <property type="entry name" value="SU10_adaptor"/>
    <property type="match status" value="1"/>
</dbReference>
<name>A0A2Z6EWD7_9BURK</name>
<dbReference type="RefSeq" id="WP_045365232.1">
    <property type="nucleotide sequence ID" value="NZ_AP018150.1"/>
</dbReference>
<organism evidence="1 2">
    <name type="scientific">Mycoavidus cysteinexigens</name>
    <dbReference type="NCBI Taxonomy" id="1553431"/>
    <lineage>
        <taxon>Bacteria</taxon>
        <taxon>Pseudomonadati</taxon>
        <taxon>Pseudomonadota</taxon>
        <taxon>Betaproteobacteria</taxon>
        <taxon>Burkholderiales</taxon>
        <taxon>Burkholderiaceae</taxon>
        <taxon>Mycoavidus</taxon>
    </lineage>
</organism>
<proteinExistence type="predicted"/>
<dbReference type="InterPro" id="IPR056209">
    <property type="entry name" value="SU10_adaptor"/>
</dbReference>
<dbReference type="KEGG" id="mcys:MCB1EB_1633"/>
<dbReference type="Proteomes" id="UP000282597">
    <property type="component" value="Chromosome"/>
</dbReference>
<gene>
    <name evidence="1" type="ORF">MCB1EB_1633</name>
</gene>